<feature type="signal peptide" evidence="1">
    <location>
        <begin position="1"/>
        <end position="19"/>
    </location>
</feature>
<keyword evidence="3" id="KW-1185">Reference proteome</keyword>
<dbReference type="Proteomes" id="UP001642540">
    <property type="component" value="Unassembled WGS sequence"/>
</dbReference>
<evidence type="ECO:0000313" key="3">
    <source>
        <dbReference type="Proteomes" id="UP001642540"/>
    </source>
</evidence>
<evidence type="ECO:0000313" key="2">
    <source>
        <dbReference type="EMBL" id="CAL8113622.1"/>
    </source>
</evidence>
<accession>A0ABP1QWY6</accession>
<organism evidence="2 3">
    <name type="scientific">Orchesella dallaii</name>
    <dbReference type="NCBI Taxonomy" id="48710"/>
    <lineage>
        <taxon>Eukaryota</taxon>
        <taxon>Metazoa</taxon>
        <taxon>Ecdysozoa</taxon>
        <taxon>Arthropoda</taxon>
        <taxon>Hexapoda</taxon>
        <taxon>Collembola</taxon>
        <taxon>Entomobryomorpha</taxon>
        <taxon>Entomobryoidea</taxon>
        <taxon>Orchesellidae</taxon>
        <taxon>Orchesellinae</taxon>
        <taxon>Orchesella</taxon>
    </lineage>
</organism>
<protein>
    <recommendedName>
        <fullName evidence="4">RGS domain-containing protein</fullName>
    </recommendedName>
</protein>
<dbReference type="EMBL" id="CAXLJM020000049">
    <property type="protein sequence ID" value="CAL8113622.1"/>
    <property type="molecule type" value="Genomic_DNA"/>
</dbReference>
<sequence>MFIILQIIALLAFTAQGSTHVFEFCADNQLFEFSYEACPGGVLLKNPLELTESCGCVNKHLTVYSPCETPSLDENRAVSPPKACKRMGSRSTLSHEAVLIKLIQPYGSIFSDSHKDSKCERVLSTCFRNSSTSIISRLPQFDNHIPALKIEPEYPQKLFSSPEGRVKRNTNEIQHSQSHRQKRDLSQIADETVRNQVQDTIDFLNELQTGTGSGTIKKPKSLTFQMLAKTVEIFNSITPREIIEDETTNSILSLFFKKYQMVEGPSYSGRLLIDDSVDKLIFEDIMSRLHECASKASDASQEFEFRSETGMCPVSVTHVIDKVSRPDASVKKRLLPLKEFMPQDRRYVPHREDFLLGALWKMFDSVYSYCFPYLFAYHNAQALIYYFNYMENIFVSPFVVQDFVSSSGNGTSSYSSKIEHEDLRVLMDNIDSMNEAVHMLGQFKNFLSKPMLDKLASSEPHDGRTEAPFERWVV</sequence>
<proteinExistence type="predicted"/>
<gene>
    <name evidence="2" type="ORF">ODALV1_LOCUS16100</name>
</gene>
<keyword evidence="1" id="KW-0732">Signal</keyword>
<comment type="caution">
    <text evidence="2">The sequence shown here is derived from an EMBL/GenBank/DDBJ whole genome shotgun (WGS) entry which is preliminary data.</text>
</comment>
<reference evidence="2 3" key="1">
    <citation type="submission" date="2024-08" db="EMBL/GenBank/DDBJ databases">
        <authorList>
            <person name="Cucini C."/>
            <person name="Frati F."/>
        </authorList>
    </citation>
    <scope>NUCLEOTIDE SEQUENCE [LARGE SCALE GENOMIC DNA]</scope>
</reference>
<evidence type="ECO:0008006" key="4">
    <source>
        <dbReference type="Google" id="ProtNLM"/>
    </source>
</evidence>
<name>A0ABP1QWY6_9HEXA</name>
<feature type="chain" id="PRO_5046969299" description="RGS domain-containing protein" evidence="1">
    <location>
        <begin position="20"/>
        <end position="474"/>
    </location>
</feature>
<evidence type="ECO:0000256" key="1">
    <source>
        <dbReference type="SAM" id="SignalP"/>
    </source>
</evidence>